<comment type="caution">
    <text evidence="1">The sequence shown here is derived from an EMBL/GenBank/DDBJ whole genome shotgun (WGS) entry which is preliminary data.</text>
</comment>
<dbReference type="Proteomes" id="UP000324222">
    <property type="component" value="Unassembled WGS sequence"/>
</dbReference>
<dbReference type="AlphaFoldDB" id="A0A5B7JX03"/>
<evidence type="ECO:0000313" key="2">
    <source>
        <dbReference type="Proteomes" id="UP000324222"/>
    </source>
</evidence>
<organism evidence="1 2">
    <name type="scientific">Portunus trituberculatus</name>
    <name type="common">Swimming crab</name>
    <name type="synonym">Neptunus trituberculatus</name>
    <dbReference type="NCBI Taxonomy" id="210409"/>
    <lineage>
        <taxon>Eukaryota</taxon>
        <taxon>Metazoa</taxon>
        <taxon>Ecdysozoa</taxon>
        <taxon>Arthropoda</taxon>
        <taxon>Crustacea</taxon>
        <taxon>Multicrustacea</taxon>
        <taxon>Malacostraca</taxon>
        <taxon>Eumalacostraca</taxon>
        <taxon>Eucarida</taxon>
        <taxon>Decapoda</taxon>
        <taxon>Pleocyemata</taxon>
        <taxon>Brachyura</taxon>
        <taxon>Eubrachyura</taxon>
        <taxon>Portunoidea</taxon>
        <taxon>Portunidae</taxon>
        <taxon>Portuninae</taxon>
        <taxon>Portunus</taxon>
    </lineage>
</organism>
<gene>
    <name evidence="1" type="ORF">E2C01_096064</name>
</gene>
<keyword evidence="2" id="KW-1185">Reference proteome</keyword>
<evidence type="ECO:0000313" key="1">
    <source>
        <dbReference type="EMBL" id="MPD00583.1"/>
    </source>
</evidence>
<name>A0A5B7JX03_PORTR</name>
<reference evidence="1 2" key="1">
    <citation type="submission" date="2019-05" db="EMBL/GenBank/DDBJ databases">
        <title>Another draft genome of Portunus trituberculatus and its Hox gene families provides insights of decapod evolution.</title>
        <authorList>
            <person name="Jeong J.-H."/>
            <person name="Song I."/>
            <person name="Kim S."/>
            <person name="Choi T."/>
            <person name="Kim D."/>
            <person name="Ryu S."/>
            <person name="Kim W."/>
        </authorList>
    </citation>
    <scope>NUCLEOTIDE SEQUENCE [LARGE SCALE GENOMIC DNA]</scope>
    <source>
        <tissue evidence="1">Muscle</tissue>
    </source>
</reference>
<dbReference type="EMBL" id="VSRR010123563">
    <property type="protein sequence ID" value="MPD00583.1"/>
    <property type="molecule type" value="Genomic_DNA"/>
</dbReference>
<proteinExistence type="predicted"/>
<protein>
    <submittedName>
        <fullName evidence="1">Uncharacterized protein</fullName>
    </submittedName>
</protein>
<sequence length="85" mass="9673">MTESFKVADIPSFSLDFALPATRSAARPTWKRRWRDGYCIEVVNPASVIKWSLRRGFFFVVVEWDNHSCVTRMTSNCSCGHTGGQ</sequence>
<accession>A0A5B7JX03</accession>